<evidence type="ECO:0000313" key="4">
    <source>
        <dbReference type="EMBL" id="KFI81578.1"/>
    </source>
</evidence>
<dbReference type="GO" id="GO:0009307">
    <property type="term" value="P:DNA restriction-modification system"/>
    <property type="evidence" value="ECO:0007669"/>
    <property type="project" value="InterPro"/>
</dbReference>
<dbReference type="SUPFAM" id="SSF52540">
    <property type="entry name" value="P-loop containing nucleoside triphosphate hydrolases"/>
    <property type="match status" value="1"/>
</dbReference>
<dbReference type="Pfam" id="PF04471">
    <property type="entry name" value="Mrr_cat"/>
    <property type="match status" value="1"/>
</dbReference>
<dbReference type="GO" id="GO:0004519">
    <property type="term" value="F:endonuclease activity"/>
    <property type="evidence" value="ECO:0007669"/>
    <property type="project" value="InterPro"/>
</dbReference>
<dbReference type="InterPro" id="IPR011856">
    <property type="entry name" value="tRNA_endonuc-like_dom_sf"/>
</dbReference>
<organism evidence="4 5">
    <name type="scientific">Bifidobacterium psychraerophilum</name>
    <dbReference type="NCBI Taxonomy" id="218140"/>
    <lineage>
        <taxon>Bacteria</taxon>
        <taxon>Bacillati</taxon>
        <taxon>Actinomycetota</taxon>
        <taxon>Actinomycetes</taxon>
        <taxon>Bifidobacteriales</taxon>
        <taxon>Bifidobacteriaceae</taxon>
        <taxon>Bifidobacterium</taxon>
    </lineage>
</organism>
<dbReference type="OrthoDB" id="7889077at2"/>
<dbReference type="Pfam" id="PF20720">
    <property type="entry name" value="nSTAND3"/>
    <property type="match status" value="1"/>
</dbReference>
<feature type="domain" description="Novel STAND NTPase 3" evidence="3">
    <location>
        <begin position="178"/>
        <end position="349"/>
    </location>
</feature>
<dbReference type="Proteomes" id="UP000029050">
    <property type="component" value="Unassembled WGS sequence"/>
</dbReference>
<dbReference type="STRING" id="218140.BPSY_1987"/>
<keyword evidence="5" id="KW-1185">Reference proteome</keyword>
<evidence type="ECO:0000313" key="5">
    <source>
        <dbReference type="Proteomes" id="UP000029050"/>
    </source>
</evidence>
<dbReference type="InterPro" id="IPR027417">
    <property type="entry name" value="P-loop_NTPase"/>
</dbReference>
<dbReference type="GO" id="GO:0003677">
    <property type="term" value="F:DNA binding"/>
    <property type="evidence" value="ECO:0007669"/>
    <property type="project" value="InterPro"/>
</dbReference>
<dbReference type="InterPro" id="IPR049050">
    <property type="entry name" value="nSTAND3"/>
</dbReference>
<gene>
    <name evidence="4" type="ORF">BPSY_1987</name>
</gene>
<dbReference type="eggNOG" id="COG1787">
    <property type="taxonomic scope" value="Bacteria"/>
</dbReference>
<proteinExistence type="predicted"/>
<dbReference type="EMBL" id="JGZI01000010">
    <property type="protein sequence ID" value="KFI81578.1"/>
    <property type="molecule type" value="Genomic_DNA"/>
</dbReference>
<accession>A0A087CE78</accession>
<evidence type="ECO:0000259" key="3">
    <source>
        <dbReference type="Pfam" id="PF20720"/>
    </source>
</evidence>
<name>A0A087CE78_9BIFI</name>
<sequence>MSNVGVRADSLDSEEFERFAVDLSKILFNNQQIHGFPEGKDHGIDGLDDSTNPTLVIQAKRWSPYKTNAKKQVVEEIQKIQQTAIDFSWTNDFHYVFVTSVGLTPQVQHDLRCEFPQLFPSDKYLIDKARINELSSESCCESVFRKYKLIGGNLSTILTEHRFRILSEDFPTFNPHYYVETEFLQKAHELIMNRHILLVHGNPGVGKTSLCKMLGNLFANSFSLDPDQKAKVIWRSLDEAQDVIKEYSESFKADDRILFIVFDDFLGSDSLETDTSELQKLDRLLDRLRYTANLYIVLNSRTQILKSARQQFNNLDAKLSGDLRDSIAVLDMVEYNDLDRAKILRSNLEQVYNRRSDIDKKRFQSNYEQLRQPIKKSFSFSRTIEKQYYEIIEHKNFNPRLIEYISNHFVDDADVLGFIQHTLNNPEYIYNPIFERLSSNEQWLLFNLFAFTGRETEEAKLAQSTKNFSSSEFDPYLAIEKLNQSWFGFKKIGVGEREVGFANPGIVDFLDRKNKSIRFLDKIREKSQFLDQIRNTTTMVEFYSTMWERWDAFQDSMKFQGERIVTLIKFQDDTEICIDLLANALNTYDGTWNLDYSNGWRIIFSALSDRSDDLLHQFFGILLQPDIQEDCFTRIFNPELLDINEFDSMIEIVEPMIMEFCKFDISAEAFGDLRSENPGYELVAAIHEAKRDLIQQQLDSPEDYSDDIQKQICEGLRDEEIEDSVLADTLSIECGNLLKIYEPLDNFDITEISDLISKIRDSMENQFDEEERDSGSSFSSGPTNRYEIDGVLDCPLN</sequence>
<evidence type="ECO:0000259" key="2">
    <source>
        <dbReference type="Pfam" id="PF04471"/>
    </source>
</evidence>
<dbReference type="Gene3D" id="3.40.50.300">
    <property type="entry name" value="P-loop containing nucleotide triphosphate hydrolases"/>
    <property type="match status" value="1"/>
</dbReference>
<dbReference type="AlphaFoldDB" id="A0A087CE78"/>
<reference evidence="4 5" key="1">
    <citation type="submission" date="2014-03" db="EMBL/GenBank/DDBJ databases">
        <title>Genomics of Bifidobacteria.</title>
        <authorList>
            <person name="Ventura M."/>
            <person name="Milani C."/>
            <person name="Lugli G.A."/>
        </authorList>
    </citation>
    <scope>NUCLEOTIDE SEQUENCE [LARGE SCALE GENOMIC DNA]</scope>
    <source>
        <strain evidence="4 5">LMG 21775</strain>
    </source>
</reference>
<dbReference type="InterPro" id="IPR007560">
    <property type="entry name" value="Restrct_endonuc_IV_Mrr"/>
</dbReference>
<comment type="caution">
    <text evidence="4">The sequence shown here is derived from an EMBL/GenBank/DDBJ whole genome shotgun (WGS) entry which is preliminary data.</text>
</comment>
<dbReference type="RefSeq" id="WP_033497361.1">
    <property type="nucleotide sequence ID" value="NZ_JGZI01000010.1"/>
</dbReference>
<dbReference type="Gene3D" id="3.40.1350.10">
    <property type="match status" value="1"/>
</dbReference>
<feature type="domain" description="Restriction endonuclease type IV Mrr" evidence="2">
    <location>
        <begin position="9"/>
        <end position="108"/>
    </location>
</feature>
<evidence type="ECO:0000256" key="1">
    <source>
        <dbReference type="SAM" id="MobiDB-lite"/>
    </source>
</evidence>
<feature type="region of interest" description="Disordered" evidence="1">
    <location>
        <begin position="766"/>
        <end position="786"/>
    </location>
</feature>
<protein>
    <submittedName>
        <fullName evidence="4">tRNA pseudouridine(38-40) synthase</fullName>
    </submittedName>
</protein>